<comment type="caution">
    <text evidence="4">The sequence shown here is derived from an EMBL/GenBank/DDBJ whole genome shotgun (WGS) entry which is preliminary data.</text>
</comment>
<dbReference type="GO" id="GO:0009366">
    <property type="term" value="C:enterobactin synthetase complex"/>
    <property type="evidence" value="ECO:0007669"/>
    <property type="project" value="InterPro"/>
</dbReference>
<feature type="binding site" evidence="1">
    <location>
        <position position="41"/>
    </location>
    <ligand>
        <name>CoA</name>
        <dbReference type="ChEBI" id="CHEBI:57287"/>
    </ligand>
</feature>
<feature type="region of interest" description="Disordered" evidence="2">
    <location>
        <begin position="62"/>
        <end position="83"/>
    </location>
</feature>
<name>A0A4D4N1P5_STRAX</name>
<feature type="binding site" evidence="1">
    <location>
        <position position="49"/>
    </location>
    <ligand>
        <name>CoA</name>
        <dbReference type="ChEBI" id="CHEBI:57287"/>
    </ligand>
</feature>
<dbReference type="Pfam" id="PF17837">
    <property type="entry name" value="4PPT_N"/>
    <property type="match status" value="1"/>
</dbReference>
<evidence type="ECO:0000256" key="1">
    <source>
        <dbReference type="PIRSR" id="PIRSR603542-1"/>
    </source>
</evidence>
<reference evidence="4 5" key="1">
    <citation type="submission" date="2019-04" db="EMBL/GenBank/DDBJ databases">
        <title>Draft genome sequences of Streptomyces avermitilis ATCC 31267.</title>
        <authorList>
            <person name="Komaki H."/>
            <person name="Tamura T."/>
            <person name="Hosoyama A."/>
        </authorList>
    </citation>
    <scope>NUCLEOTIDE SEQUENCE [LARGE SCALE GENOMIC DNA]</scope>
    <source>
        <strain evidence="4 5">ATCC 31267</strain>
    </source>
</reference>
<dbReference type="GO" id="GO:0009239">
    <property type="term" value="P:enterobactin biosynthetic process"/>
    <property type="evidence" value="ECO:0007669"/>
    <property type="project" value="InterPro"/>
</dbReference>
<protein>
    <recommendedName>
        <fullName evidence="3">4'-phosphopantetheinyl transferase N-terminal domain-containing protein</fullName>
    </recommendedName>
</protein>
<proteinExistence type="predicted"/>
<dbReference type="InterPro" id="IPR041354">
    <property type="entry name" value="4PPT_N"/>
</dbReference>
<dbReference type="GO" id="GO:0005886">
    <property type="term" value="C:plasma membrane"/>
    <property type="evidence" value="ECO:0007669"/>
    <property type="project" value="TreeGrafter"/>
</dbReference>
<dbReference type="PANTHER" id="PTHR38096:SF1">
    <property type="entry name" value="ENTEROBACTIN SYNTHASE COMPONENT D"/>
    <property type="match status" value="1"/>
</dbReference>
<accession>A0A4D4N1P5</accession>
<sequence>MIEELLPAAVVAVEAHGDEAAVDGALYPEEQAVIARAVEKRRREFTAVRVCARRAMEKLGVPPQPVLPGSAAPRGGRPGWSAA</sequence>
<dbReference type="AlphaFoldDB" id="A0A4D4N1P5"/>
<evidence type="ECO:0000259" key="3">
    <source>
        <dbReference type="Pfam" id="PF17837"/>
    </source>
</evidence>
<dbReference type="PANTHER" id="PTHR38096">
    <property type="entry name" value="ENTEROBACTIN SYNTHASE COMPONENT D"/>
    <property type="match status" value="1"/>
</dbReference>
<evidence type="ECO:0000256" key="2">
    <source>
        <dbReference type="SAM" id="MobiDB-lite"/>
    </source>
</evidence>
<dbReference type="EMBL" id="BJHY01000001">
    <property type="protein sequence ID" value="GDY78421.1"/>
    <property type="molecule type" value="Genomic_DNA"/>
</dbReference>
<evidence type="ECO:0000313" key="4">
    <source>
        <dbReference type="EMBL" id="GDY78421.1"/>
    </source>
</evidence>
<organism evidence="4 5">
    <name type="scientific">Streptomyces avermitilis</name>
    <dbReference type="NCBI Taxonomy" id="33903"/>
    <lineage>
        <taxon>Bacteria</taxon>
        <taxon>Bacillati</taxon>
        <taxon>Actinomycetota</taxon>
        <taxon>Actinomycetes</taxon>
        <taxon>Kitasatosporales</taxon>
        <taxon>Streptomycetaceae</taxon>
        <taxon>Streptomyces</taxon>
    </lineage>
</organism>
<evidence type="ECO:0000313" key="5">
    <source>
        <dbReference type="Proteomes" id="UP000299211"/>
    </source>
</evidence>
<gene>
    <name evidence="4" type="ORF">SAV31267_079060</name>
</gene>
<feature type="domain" description="4'-phosphopantetheinyl transferase N-terminal" evidence="3">
    <location>
        <begin position="29"/>
        <end position="71"/>
    </location>
</feature>
<dbReference type="Proteomes" id="UP000299211">
    <property type="component" value="Unassembled WGS sequence"/>
</dbReference>
<dbReference type="GO" id="GO:0008897">
    <property type="term" value="F:holo-[acyl-carrier-protein] synthase activity"/>
    <property type="evidence" value="ECO:0007669"/>
    <property type="project" value="TreeGrafter"/>
</dbReference>
<dbReference type="InterPro" id="IPR003542">
    <property type="entry name" value="Enbac_synth_compD-like"/>
</dbReference>